<accession>A0ABS4GTF2</accession>
<dbReference type="RefSeq" id="WP_209811546.1">
    <property type="nucleotide sequence ID" value="NZ_JAGGKT010000011.1"/>
</dbReference>
<protein>
    <recommendedName>
        <fullName evidence="3">General stress protein 17M-like domain-containing protein</fullName>
    </recommendedName>
</protein>
<dbReference type="Proteomes" id="UP001519343">
    <property type="component" value="Unassembled WGS sequence"/>
</dbReference>
<comment type="caution">
    <text evidence="1">The sequence shown here is derived from an EMBL/GenBank/DDBJ whole genome shotgun (WGS) entry which is preliminary data.</text>
</comment>
<evidence type="ECO:0000313" key="1">
    <source>
        <dbReference type="EMBL" id="MBP1933539.1"/>
    </source>
</evidence>
<gene>
    <name evidence="1" type="ORF">J2Z37_003552</name>
</gene>
<reference evidence="1 2" key="1">
    <citation type="submission" date="2021-03" db="EMBL/GenBank/DDBJ databases">
        <title>Genomic Encyclopedia of Type Strains, Phase IV (KMG-IV): sequencing the most valuable type-strain genomes for metagenomic binning, comparative biology and taxonomic classification.</title>
        <authorList>
            <person name="Goeker M."/>
        </authorList>
    </citation>
    <scope>NUCLEOTIDE SEQUENCE [LARGE SCALE GENOMIC DNA]</scope>
    <source>
        <strain evidence="1 2">DSM 24738</strain>
    </source>
</reference>
<organism evidence="1 2">
    <name type="scientific">Ammoniphilus resinae</name>
    <dbReference type="NCBI Taxonomy" id="861532"/>
    <lineage>
        <taxon>Bacteria</taxon>
        <taxon>Bacillati</taxon>
        <taxon>Bacillota</taxon>
        <taxon>Bacilli</taxon>
        <taxon>Bacillales</taxon>
        <taxon>Paenibacillaceae</taxon>
        <taxon>Aneurinibacillus group</taxon>
        <taxon>Ammoniphilus</taxon>
    </lineage>
</organism>
<evidence type="ECO:0008006" key="3">
    <source>
        <dbReference type="Google" id="ProtNLM"/>
    </source>
</evidence>
<proteinExistence type="predicted"/>
<sequence>MAKQMEAHFSSPDEALKVKEYLLGTGIDKVTVDGSTLTVDTSDEDWISSYEILQSFGGTTNDEGFEEYYQIHLENEDTKDTEIELIDRDSYIDANLGYGDYELVEPYVLETYEEMLDEENNGDV</sequence>
<dbReference type="EMBL" id="JAGGKT010000011">
    <property type="protein sequence ID" value="MBP1933539.1"/>
    <property type="molecule type" value="Genomic_DNA"/>
</dbReference>
<evidence type="ECO:0000313" key="2">
    <source>
        <dbReference type="Proteomes" id="UP001519343"/>
    </source>
</evidence>
<keyword evidence="2" id="KW-1185">Reference proteome</keyword>
<name>A0ABS4GTF2_9BACL</name>